<name>A0ABD1FIX7_SALDI</name>
<reference evidence="1 2" key="1">
    <citation type="submission" date="2024-06" db="EMBL/GenBank/DDBJ databases">
        <title>A chromosome level genome sequence of Diviner's sage (Salvia divinorum).</title>
        <authorList>
            <person name="Ford S.A."/>
            <person name="Ro D.-K."/>
            <person name="Ness R.W."/>
            <person name="Phillips M.A."/>
        </authorList>
    </citation>
    <scope>NUCLEOTIDE SEQUENCE [LARGE SCALE GENOMIC DNA]</scope>
    <source>
        <strain evidence="1">SAF-2024a</strain>
        <tissue evidence="1">Leaf</tissue>
    </source>
</reference>
<protein>
    <submittedName>
        <fullName evidence="1">Uncharacterized protein</fullName>
    </submittedName>
</protein>
<dbReference type="EMBL" id="JBEAFC010000015">
    <property type="protein sequence ID" value="KAL1531113.1"/>
    <property type="molecule type" value="Genomic_DNA"/>
</dbReference>
<organism evidence="1 2">
    <name type="scientific">Salvia divinorum</name>
    <name type="common">Maria pastora</name>
    <name type="synonym">Diviner's sage</name>
    <dbReference type="NCBI Taxonomy" id="28513"/>
    <lineage>
        <taxon>Eukaryota</taxon>
        <taxon>Viridiplantae</taxon>
        <taxon>Streptophyta</taxon>
        <taxon>Embryophyta</taxon>
        <taxon>Tracheophyta</taxon>
        <taxon>Spermatophyta</taxon>
        <taxon>Magnoliopsida</taxon>
        <taxon>eudicotyledons</taxon>
        <taxon>Gunneridae</taxon>
        <taxon>Pentapetalae</taxon>
        <taxon>asterids</taxon>
        <taxon>lamiids</taxon>
        <taxon>Lamiales</taxon>
        <taxon>Lamiaceae</taxon>
        <taxon>Nepetoideae</taxon>
        <taxon>Mentheae</taxon>
        <taxon>Salviinae</taxon>
        <taxon>Salvia</taxon>
        <taxon>Salvia subgen. Calosphace</taxon>
    </lineage>
</organism>
<sequence length="87" mass="9601">MAIGVRGSKRLDHLSDESGRVSHSRCCSITGIALETAADLCFAEIRRLRLFIVLTLGVEELMAVNGGRVVAKLRLFWKLSFANLNLN</sequence>
<evidence type="ECO:0000313" key="1">
    <source>
        <dbReference type="EMBL" id="KAL1531113.1"/>
    </source>
</evidence>
<comment type="caution">
    <text evidence="1">The sequence shown here is derived from an EMBL/GenBank/DDBJ whole genome shotgun (WGS) entry which is preliminary data.</text>
</comment>
<gene>
    <name evidence="1" type="ORF">AAHA92_33829</name>
</gene>
<dbReference type="Proteomes" id="UP001567538">
    <property type="component" value="Unassembled WGS sequence"/>
</dbReference>
<proteinExistence type="predicted"/>
<dbReference type="AlphaFoldDB" id="A0ABD1FIX7"/>
<keyword evidence="2" id="KW-1185">Reference proteome</keyword>
<accession>A0ABD1FIX7</accession>
<evidence type="ECO:0000313" key="2">
    <source>
        <dbReference type="Proteomes" id="UP001567538"/>
    </source>
</evidence>